<evidence type="ECO:0000259" key="5">
    <source>
        <dbReference type="Pfam" id="PF00828"/>
    </source>
</evidence>
<dbReference type="AlphaFoldDB" id="A0A9W7CZI6"/>
<feature type="compositionally biased region" description="Basic residues" evidence="4">
    <location>
        <begin position="107"/>
        <end position="116"/>
    </location>
</feature>
<evidence type="ECO:0000256" key="1">
    <source>
        <dbReference type="ARBA" id="ARBA00007320"/>
    </source>
</evidence>
<dbReference type="Pfam" id="PF00828">
    <property type="entry name" value="Ribosomal_L27A"/>
    <property type="match status" value="1"/>
</dbReference>
<dbReference type="GO" id="GO:0005762">
    <property type="term" value="C:mitochondrial large ribosomal subunit"/>
    <property type="evidence" value="ECO:0007669"/>
    <property type="project" value="TreeGrafter"/>
</dbReference>
<dbReference type="PANTHER" id="PTHR12934">
    <property type="entry name" value="50S RIBOSOMAL PROTEIN L15"/>
    <property type="match status" value="1"/>
</dbReference>
<dbReference type="Proteomes" id="UP001165121">
    <property type="component" value="Unassembled WGS sequence"/>
</dbReference>
<organism evidence="6 7">
    <name type="scientific">Phytophthora fragariaefolia</name>
    <dbReference type="NCBI Taxonomy" id="1490495"/>
    <lineage>
        <taxon>Eukaryota</taxon>
        <taxon>Sar</taxon>
        <taxon>Stramenopiles</taxon>
        <taxon>Oomycota</taxon>
        <taxon>Peronosporomycetes</taxon>
        <taxon>Peronosporales</taxon>
        <taxon>Peronosporaceae</taxon>
        <taxon>Phytophthora</taxon>
    </lineage>
</organism>
<evidence type="ECO:0000256" key="4">
    <source>
        <dbReference type="SAM" id="MobiDB-lite"/>
    </source>
</evidence>
<dbReference type="HAMAP" id="MF_01341">
    <property type="entry name" value="Ribosomal_uL15"/>
    <property type="match status" value="1"/>
</dbReference>
<protein>
    <submittedName>
        <fullName evidence="6">Unnamed protein product</fullName>
    </submittedName>
</protein>
<sequence>MAHNLHFNRCVTMVCVDRPPKVRRTLGPHVPLSLSPPSSSRRMWSLKALERALPVARGARVAFASSAAAASAPAFEGVRLNNLRDNDGAHKRGKRLGRGIGSGKGKTSGRGHKGQKARSGGGAGRGPGFEGGQTPLYQRVPKRGFNNKFATPMETLNLDKLQLFVDMGRLDASKKITMKELVDSGIVTCSRVKHGVKLLGTGSQHLTAKLDIEVSQASESAIKAVEAAGGNIVSVYHNRLALRALLKPHKFETIPQSARPNPKKLTYYTNYEKRGYLSPEIQVQKALASAGGDSNSQ</sequence>
<proteinExistence type="inferred from homology"/>
<evidence type="ECO:0000313" key="7">
    <source>
        <dbReference type="Proteomes" id="UP001165121"/>
    </source>
</evidence>
<comment type="similarity">
    <text evidence="1">Belongs to the universal ribosomal protein uL15 family.</text>
</comment>
<dbReference type="SUPFAM" id="SSF52080">
    <property type="entry name" value="Ribosomal proteins L15p and L18e"/>
    <property type="match status" value="1"/>
</dbReference>
<feature type="region of interest" description="Disordered" evidence="4">
    <location>
        <begin position="83"/>
        <end position="137"/>
    </location>
</feature>
<dbReference type="InterPro" id="IPR030878">
    <property type="entry name" value="Ribosomal_uL15"/>
</dbReference>
<dbReference type="PANTHER" id="PTHR12934:SF11">
    <property type="entry name" value="LARGE RIBOSOMAL SUBUNIT PROTEIN UL15M"/>
    <property type="match status" value="1"/>
</dbReference>
<dbReference type="InterPro" id="IPR005749">
    <property type="entry name" value="Ribosomal_uL15_bac-type"/>
</dbReference>
<dbReference type="NCBIfam" id="TIGR01071">
    <property type="entry name" value="rplO_bact"/>
    <property type="match status" value="1"/>
</dbReference>
<dbReference type="GO" id="GO:0006412">
    <property type="term" value="P:translation"/>
    <property type="evidence" value="ECO:0007669"/>
    <property type="project" value="InterPro"/>
</dbReference>
<dbReference type="InterPro" id="IPR021131">
    <property type="entry name" value="Ribosomal_uL15/eL18"/>
</dbReference>
<dbReference type="OrthoDB" id="361383at2759"/>
<evidence type="ECO:0000256" key="2">
    <source>
        <dbReference type="ARBA" id="ARBA00022980"/>
    </source>
</evidence>
<dbReference type="GO" id="GO:0003735">
    <property type="term" value="F:structural constituent of ribosome"/>
    <property type="evidence" value="ECO:0007669"/>
    <property type="project" value="InterPro"/>
</dbReference>
<feature type="domain" description="Large ribosomal subunit protein uL15/eL18" evidence="5">
    <location>
        <begin position="155"/>
        <end position="233"/>
    </location>
</feature>
<gene>
    <name evidence="6" type="ORF">Pfra01_001747800</name>
</gene>
<reference evidence="6" key="1">
    <citation type="submission" date="2023-04" db="EMBL/GenBank/DDBJ databases">
        <title>Phytophthora fragariaefolia NBRC 109709.</title>
        <authorList>
            <person name="Ichikawa N."/>
            <person name="Sato H."/>
            <person name="Tonouchi N."/>
        </authorList>
    </citation>
    <scope>NUCLEOTIDE SEQUENCE</scope>
    <source>
        <strain evidence="6">NBRC 109709</strain>
    </source>
</reference>
<dbReference type="Gene3D" id="3.100.10.10">
    <property type="match status" value="1"/>
</dbReference>
<dbReference type="InterPro" id="IPR036227">
    <property type="entry name" value="Ribosomal_uL15/eL18_sf"/>
</dbReference>
<evidence type="ECO:0000256" key="3">
    <source>
        <dbReference type="ARBA" id="ARBA00023274"/>
    </source>
</evidence>
<keyword evidence="2" id="KW-0689">Ribosomal protein</keyword>
<evidence type="ECO:0000313" key="6">
    <source>
        <dbReference type="EMBL" id="GMF46918.1"/>
    </source>
</evidence>
<keyword evidence="3" id="KW-0687">Ribonucleoprotein</keyword>
<comment type="caution">
    <text evidence="6">The sequence shown here is derived from an EMBL/GenBank/DDBJ whole genome shotgun (WGS) entry which is preliminary data.</text>
</comment>
<keyword evidence="7" id="KW-1185">Reference proteome</keyword>
<feature type="compositionally biased region" description="Gly residues" evidence="4">
    <location>
        <begin position="119"/>
        <end position="131"/>
    </location>
</feature>
<dbReference type="EMBL" id="BSXT01002055">
    <property type="protein sequence ID" value="GMF46918.1"/>
    <property type="molecule type" value="Genomic_DNA"/>
</dbReference>
<accession>A0A9W7CZI6</accession>
<name>A0A9W7CZI6_9STRA</name>